<evidence type="ECO:0000313" key="2">
    <source>
        <dbReference type="Proteomes" id="UP000288096"/>
    </source>
</evidence>
<sequence length="78" mass="8632">MNILDKLRQNAEQNLIDIEKAREAGRKTLVAENRRAYFAGTGFGNGTVFSMKFISSASSVTNRFRGIRTQRPAAPPST</sequence>
<name>A0A401G0K7_9BACT</name>
<organism evidence="1 2">
    <name type="scientific">Desulfonema ishimotonii</name>
    <dbReference type="NCBI Taxonomy" id="45657"/>
    <lineage>
        <taxon>Bacteria</taxon>
        <taxon>Pseudomonadati</taxon>
        <taxon>Thermodesulfobacteriota</taxon>
        <taxon>Desulfobacteria</taxon>
        <taxon>Desulfobacterales</taxon>
        <taxon>Desulfococcaceae</taxon>
        <taxon>Desulfonema</taxon>
    </lineage>
</organism>
<reference evidence="2" key="2">
    <citation type="submission" date="2019-01" db="EMBL/GenBank/DDBJ databases">
        <title>Genome sequence of Desulfonema ishimotonii strain Tokyo 01.</title>
        <authorList>
            <person name="Fukui M."/>
        </authorList>
    </citation>
    <scope>NUCLEOTIDE SEQUENCE [LARGE SCALE GENOMIC DNA]</scope>
    <source>
        <strain evidence="2">Tokyo 01</strain>
    </source>
</reference>
<protein>
    <submittedName>
        <fullName evidence="1">Uncharacterized protein</fullName>
    </submittedName>
</protein>
<dbReference type="Proteomes" id="UP000288096">
    <property type="component" value="Unassembled WGS sequence"/>
</dbReference>
<keyword evidence="2" id="KW-1185">Reference proteome</keyword>
<comment type="caution">
    <text evidence="1">The sequence shown here is derived from an EMBL/GenBank/DDBJ whole genome shotgun (WGS) entry which is preliminary data.</text>
</comment>
<reference evidence="2" key="1">
    <citation type="submission" date="2017-11" db="EMBL/GenBank/DDBJ databases">
        <authorList>
            <person name="Watanabe M."/>
            <person name="Kojima H."/>
        </authorList>
    </citation>
    <scope>NUCLEOTIDE SEQUENCE [LARGE SCALE GENOMIC DNA]</scope>
    <source>
        <strain evidence="2">Tokyo 01</strain>
    </source>
</reference>
<dbReference type="AlphaFoldDB" id="A0A401G0K7"/>
<gene>
    <name evidence="1" type="ORF">DENIS_3731</name>
</gene>
<accession>A0A401G0K7</accession>
<evidence type="ECO:0000313" key="1">
    <source>
        <dbReference type="EMBL" id="GBC62754.1"/>
    </source>
</evidence>
<dbReference type="EMBL" id="BEXT01000001">
    <property type="protein sequence ID" value="GBC62754.1"/>
    <property type="molecule type" value="Genomic_DNA"/>
</dbReference>
<proteinExistence type="predicted"/>